<evidence type="ECO:0000256" key="5">
    <source>
        <dbReference type="ARBA" id="ARBA00023242"/>
    </source>
</evidence>
<keyword evidence="2" id="KW-0479">Metal-binding</keyword>
<dbReference type="GO" id="GO:0008270">
    <property type="term" value="F:zinc ion binding"/>
    <property type="evidence" value="ECO:0007669"/>
    <property type="project" value="UniProtKB-KW"/>
</dbReference>
<feature type="region of interest" description="Disordered" evidence="6">
    <location>
        <begin position="287"/>
        <end position="334"/>
    </location>
</feature>
<evidence type="ECO:0000256" key="6">
    <source>
        <dbReference type="SAM" id="MobiDB-lite"/>
    </source>
</evidence>
<dbReference type="SUPFAM" id="SSF53098">
    <property type="entry name" value="Ribonuclease H-like"/>
    <property type="match status" value="1"/>
</dbReference>
<dbReference type="GO" id="GO:0005634">
    <property type="term" value="C:nucleus"/>
    <property type="evidence" value="ECO:0007669"/>
    <property type="project" value="UniProtKB-SubCell"/>
</dbReference>
<evidence type="ECO:0000313" key="8">
    <source>
        <dbReference type="Proteomes" id="UP000504618"/>
    </source>
</evidence>
<dbReference type="GO" id="GO:0046983">
    <property type="term" value="F:protein dimerization activity"/>
    <property type="evidence" value="ECO:0007669"/>
    <property type="project" value="InterPro"/>
</dbReference>
<keyword evidence="5" id="KW-0539">Nucleus</keyword>
<evidence type="ECO:0000259" key="7">
    <source>
        <dbReference type="Pfam" id="PF05699"/>
    </source>
</evidence>
<keyword evidence="4" id="KW-0862">Zinc</keyword>
<dbReference type="PANTHER" id="PTHR46481">
    <property type="entry name" value="ZINC FINGER BED DOMAIN-CONTAINING PROTEIN 4"/>
    <property type="match status" value="1"/>
</dbReference>
<name>A0A6J1RHE4_9HYME</name>
<evidence type="ECO:0000256" key="3">
    <source>
        <dbReference type="ARBA" id="ARBA00022771"/>
    </source>
</evidence>
<feature type="region of interest" description="Disordered" evidence="6">
    <location>
        <begin position="84"/>
        <end position="112"/>
    </location>
</feature>
<reference evidence="9" key="1">
    <citation type="submission" date="2025-08" db="UniProtKB">
        <authorList>
            <consortium name="RefSeq"/>
        </authorList>
    </citation>
    <scope>IDENTIFICATION</scope>
    <source>
        <tissue evidence="9">Whole body</tissue>
    </source>
</reference>
<dbReference type="InterPro" id="IPR008906">
    <property type="entry name" value="HATC_C_dom"/>
</dbReference>
<dbReference type="Pfam" id="PF05699">
    <property type="entry name" value="Dimer_Tnp_hAT"/>
    <property type="match status" value="1"/>
</dbReference>
<dbReference type="InterPro" id="IPR012337">
    <property type="entry name" value="RNaseH-like_sf"/>
</dbReference>
<evidence type="ECO:0000256" key="2">
    <source>
        <dbReference type="ARBA" id="ARBA00022723"/>
    </source>
</evidence>
<feature type="compositionally biased region" description="Acidic residues" evidence="6">
    <location>
        <begin position="293"/>
        <end position="330"/>
    </location>
</feature>
<dbReference type="RefSeq" id="XP_024892141.1">
    <property type="nucleotide sequence ID" value="XM_025036373.1"/>
</dbReference>
<feature type="domain" description="HAT C-terminal dimerisation" evidence="7">
    <location>
        <begin position="627"/>
        <end position="690"/>
    </location>
</feature>
<dbReference type="AlphaFoldDB" id="A0A6J1RHE4"/>
<protein>
    <submittedName>
        <fullName evidence="9">Uncharacterized protein LOC112467670</fullName>
    </submittedName>
</protein>
<proteinExistence type="predicted"/>
<dbReference type="PANTHER" id="PTHR46481:SF10">
    <property type="entry name" value="ZINC FINGER BED DOMAIN-CONTAINING PROTEIN 39"/>
    <property type="match status" value="1"/>
</dbReference>
<accession>A0A6J1RHE4</accession>
<evidence type="ECO:0000256" key="4">
    <source>
        <dbReference type="ARBA" id="ARBA00022833"/>
    </source>
</evidence>
<dbReference type="InterPro" id="IPR052035">
    <property type="entry name" value="ZnF_BED_domain_contain"/>
</dbReference>
<keyword evidence="3" id="KW-0863">Zinc-finger</keyword>
<comment type="subcellular location">
    <subcellularLocation>
        <location evidence="1">Nucleus</location>
    </subcellularLocation>
</comment>
<evidence type="ECO:0000256" key="1">
    <source>
        <dbReference type="ARBA" id="ARBA00004123"/>
    </source>
</evidence>
<organism evidence="8 9">
    <name type="scientific">Temnothorax curvispinosus</name>
    <dbReference type="NCBI Taxonomy" id="300111"/>
    <lineage>
        <taxon>Eukaryota</taxon>
        <taxon>Metazoa</taxon>
        <taxon>Ecdysozoa</taxon>
        <taxon>Arthropoda</taxon>
        <taxon>Hexapoda</taxon>
        <taxon>Insecta</taxon>
        <taxon>Pterygota</taxon>
        <taxon>Neoptera</taxon>
        <taxon>Endopterygota</taxon>
        <taxon>Hymenoptera</taxon>
        <taxon>Apocrita</taxon>
        <taxon>Aculeata</taxon>
        <taxon>Formicoidea</taxon>
        <taxon>Formicidae</taxon>
        <taxon>Myrmicinae</taxon>
        <taxon>Temnothorax</taxon>
    </lineage>
</organism>
<sequence>MDDTNEEIARTECTMRPANFVGIYFDYNEETCRSKCKVAGCSTSMQGKHTANLERHIMRKHPVEAQIITSERIKLQRARDRKNNMQDLELDVTSSNSSSSLASTEKISTNRKRKRTSVSVEIDYNEIIDACVEMTTVNGRSINFVEDSGFKRIIDPILNGLTKDGPKIVVNREIIKRQITTEAQNIREEILQDVKGRLICVKIDNATRLDRSLMGINIQYCKEGKLIIRNICTKELDCTHTAENLKREIIIELDKCGISENMIYCVTTDNAANMLKTIKLLSDDVSSMHVESETNENNDEEMNENMNSSDEDSEEEGSETEDEESNENILEENSTKSVENDLFLTFDNLPSKFSSEGVIGQRCVAHTLQLAVEDAVKKNDIRELLTRARSLVKKLRTPTNSGILVAIGRRKPTLDCPTRWHSMYDMILSLLAFRFMPDQILSANKKSKLSNLSINDYDKLQLIVDALKPAKVTTKKLQAEQLQVGDFIQAWLMCKHNTKTIDSSLAKALVTAMQEREVKLMESPALLCAIYLDARWQVLLSETQRETAVNHLVFVWQRLQALKTIEISTPSSTCHDSALRSQSTEKIEDPLKLMLLEKENSRQTQHTKTNKSDIKHFLINFGNEERIKYEEDIFLYWEKKKVTCPELYELAVTVLALPVTQVSVERLFSNLKFILNYLRNKMSCTLLNDILLVRCNRIFGSNKKT</sequence>
<feature type="compositionally biased region" description="Low complexity" evidence="6">
    <location>
        <begin position="94"/>
        <end position="103"/>
    </location>
</feature>
<dbReference type="OrthoDB" id="7553572at2759"/>
<evidence type="ECO:0000313" key="9">
    <source>
        <dbReference type="RefSeq" id="XP_024892141.1"/>
    </source>
</evidence>
<keyword evidence="8" id="KW-1185">Reference proteome</keyword>
<dbReference type="Proteomes" id="UP000504618">
    <property type="component" value="Unplaced"/>
</dbReference>
<dbReference type="GeneID" id="112467670"/>
<gene>
    <name evidence="9" type="primary">LOC112467670</name>
</gene>